<evidence type="ECO:0000256" key="1">
    <source>
        <dbReference type="SAM" id="Coils"/>
    </source>
</evidence>
<dbReference type="Proteomes" id="UP000199628">
    <property type="component" value="Unassembled WGS sequence"/>
</dbReference>
<evidence type="ECO:0008006" key="4">
    <source>
        <dbReference type="Google" id="ProtNLM"/>
    </source>
</evidence>
<dbReference type="AlphaFoldDB" id="A0A1G6I7I6"/>
<evidence type="ECO:0000313" key="2">
    <source>
        <dbReference type="EMBL" id="SDC02474.1"/>
    </source>
</evidence>
<organism evidence="2 3">
    <name type="scientific">Ruegeria marina</name>
    <dbReference type="NCBI Taxonomy" id="639004"/>
    <lineage>
        <taxon>Bacteria</taxon>
        <taxon>Pseudomonadati</taxon>
        <taxon>Pseudomonadota</taxon>
        <taxon>Alphaproteobacteria</taxon>
        <taxon>Rhodobacterales</taxon>
        <taxon>Roseobacteraceae</taxon>
        <taxon>Ruegeria</taxon>
    </lineage>
</organism>
<protein>
    <recommendedName>
        <fullName evidence="4">Coiled coil domain-containing protein</fullName>
    </recommendedName>
</protein>
<keyword evidence="3" id="KW-1185">Reference proteome</keyword>
<dbReference type="SUPFAM" id="SSF58113">
    <property type="entry name" value="Apolipoprotein A-I"/>
    <property type="match status" value="1"/>
</dbReference>
<proteinExistence type="predicted"/>
<dbReference type="OrthoDB" id="9813316at2"/>
<dbReference type="RefSeq" id="WP_093026713.1">
    <property type="nucleotide sequence ID" value="NZ_FMZV01000001.1"/>
</dbReference>
<reference evidence="3" key="1">
    <citation type="submission" date="2016-10" db="EMBL/GenBank/DDBJ databases">
        <authorList>
            <person name="Varghese N."/>
            <person name="Submissions S."/>
        </authorList>
    </citation>
    <scope>NUCLEOTIDE SEQUENCE [LARGE SCALE GENOMIC DNA]</scope>
    <source>
        <strain evidence="3">CGMCC 1.9108</strain>
    </source>
</reference>
<feature type="coiled-coil region" evidence="1">
    <location>
        <begin position="1"/>
        <end position="67"/>
    </location>
</feature>
<name>A0A1G6I7I6_9RHOB</name>
<dbReference type="Gene3D" id="1.20.5.1230">
    <property type="entry name" value="Apolipoprotein A-I"/>
    <property type="match status" value="1"/>
</dbReference>
<accession>A0A1G6I7I6</accession>
<dbReference type="STRING" id="639004.SAMN04488239_10148"/>
<dbReference type="EMBL" id="FMZV01000001">
    <property type="protein sequence ID" value="SDC02474.1"/>
    <property type="molecule type" value="Genomic_DNA"/>
</dbReference>
<gene>
    <name evidence="2" type="ORF">SAMN04488239_10148</name>
</gene>
<evidence type="ECO:0000313" key="3">
    <source>
        <dbReference type="Proteomes" id="UP000199628"/>
    </source>
</evidence>
<keyword evidence="1" id="KW-0175">Coiled coil</keyword>
<sequence>MDEKNAYRQKLEARLDQWRADIDKLQAKANEASADARLEYEKQIEKLRGLQQEAREKLEKLDQAGGEAWKDLKSGIEKAWDDLGAAVKSASERFG</sequence>